<proteinExistence type="inferred from homology"/>
<accession>A0AAP4D495</accession>
<reference evidence="10 11" key="1">
    <citation type="submission" date="2023-06" db="EMBL/GenBank/DDBJ databases">
        <title>Identification and characterization of antibiotic-resistant Gram-negative bacteria.</title>
        <authorList>
            <person name="Cho G.-S."/>
            <person name="Lee J."/>
            <person name="Tai E."/>
            <person name="Jeong S."/>
            <person name="Kim I."/>
            <person name="Kim B.-E."/>
            <person name="Jeong M.-I."/>
            <person name="Oh K.-K."/>
            <person name="Franz C.M.A.P."/>
        </authorList>
    </citation>
    <scope>NUCLEOTIDE SEQUENCE [LARGE SCALE GENOMIC DNA]</scope>
    <source>
        <strain evidence="10 11">V106_12</strain>
    </source>
</reference>
<keyword evidence="5" id="KW-0805">Transcription regulation</keyword>
<dbReference type="Proteomes" id="UP001223214">
    <property type="component" value="Unassembled WGS sequence"/>
</dbReference>
<evidence type="ECO:0000256" key="4">
    <source>
        <dbReference type="ARBA" id="ARBA00022795"/>
    </source>
</evidence>
<keyword evidence="10" id="KW-0282">Flagellum</keyword>
<keyword evidence="10" id="KW-0966">Cell projection</keyword>
<comment type="caution">
    <text evidence="10">The sequence shown here is derived from an EMBL/GenBank/DDBJ whole genome shotgun (WGS) entry which is preliminary data.</text>
</comment>
<evidence type="ECO:0000313" key="11">
    <source>
        <dbReference type="Proteomes" id="UP001223214"/>
    </source>
</evidence>
<keyword evidence="11" id="KW-1185">Reference proteome</keyword>
<evidence type="ECO:0000256" key="7">
    <source>
        <dbReference type="ARBA" id="ARBA00024739"/>
    </source>
</evidence>
<evidence type="ECO:0000313" key="10">
    <source>
        <dbReference type="EMBL" id="MDK9364991.1"/>
    </source>
</evidence>
<dbReference type="InterPro" id="IPR035890">
    <property type="entry name" value="Anti-sigma-28_factor_FlgM_sf"/>
</dbReference>
<sequence>MKVTSPQYAMTSAINQSSATAQTRTAGAEEMKVARTTAIDPVLGDAQTQLATMPEVDMARVASMKEAIASGKISVDLDALTSAIEQYYQR</sequence>
<dbReference type="Pfam" id="PF04316">
    <property type="entry name" value="FlgM"/>
    <property type="match status" value="1"/>
</dbReference>
<evidence type="ECO:0000256" key="3">
    <source>
        <dbReference type="ARBA" id="ARBA00022491"/>
    </source>
</evidence>
<protein>
    <recommendedName>
        <fullName evidence="2">Negative regulator of flagellin synthesis</fullName>
    </recommendedName>
    <alternativeName>
        <fullName evidence="8">Anti-sigma-28 factor</fullName>
    </alternativeName>
</protein>
<comment type="function">
    <text evidence="7">Responsible for the coupling of flagellin expression to flagellar assembly by preventing expression of the flagellin genes when a component of the middle class of proteins is defective. It negatively regulates flagellar genes by inhibiting the activity of FliA by directly binding to FliA.</text>
</comment>
<dbReference type="NCBIfam" id="TIGR03824">
    <property type="entry name" value="FlgM_jcvi"/>
    <property type="match status" value="1"/>
</dbReference>
<keyword evidence="4" id="KW-1005">Bacterial flagellum biogenesis</keyword>
<gene>
    <name evidence="10" type="primary">flgM</name>
    <name evidence="10" type="ORF">QQF32_17485</name>
</gene>
<dbReference type="GO" id="GO:0044781">
    <property type="term" value="P:bacterial-type flagellum organization"/>
    <property type="evidence" value="ECO:0007669"/>
    <property type="project" value="UniProtKB-KW"/>
</dbReference>
<keyword evidence="10" id="KW-0969">Cilium</keyword>
<dbReference type="EMBL" id="JASSOM010000065">
    <property type="protein sequence ID" value="MDK9364991.1"/>
    <property type="molecule type" value="Genomic_DNA"/>
</dbReference>
<keyword evidence="6" id="KW-0804">Transcription</keyword>
<dbReference type="InterPro" id="IPR007412">
    <property type="entry name" value="FlgM"/>
</dbReference>
<keyword evidence="3" id="KW-0678">Repressor</keyword>
<evidence type="ECO:0000256" key="6">
    <source>
        <dbReference type="ARBA" id="ARBA00023163"/>
    </source>
</evidence>
<dbReference type="GeneID" id="97187735"/>
<organism evidence="10 11">
    <name type="scientific">Lelliottia wanjuensis</name>
    <dbReference type="NCBI Taxonomy" id="3050585"/>
    <lineage>
        <taxon>Bacteria</taxon>
        <taxon>Pseudomonadati</taxon>
        <taxon>Pseudomonadota</taxon>
        <taxon>Gammaproteobacteria</taxon>
        <taxon>Enterobacterales</taxon>
        <taxon>Enterobacteriaceae</taxon>
        <taxon>Lelliottia</taxon>
    </lineage>
</organism>
<comment type="similarity">
    <text evidence="1">Belongs to the FlgM family.</text>
</comment>
<evidence type="ECO:0000259" key="9">
    <source>
        <dbReference type="Pfam" id="PF04316"/>
    </source>
</evidence>
<dbReference type="GO" id="GO:0045892">
    <property type="term" value="P:negative regulation of DNA-templated transcription"/>
    <property type="evidence" value="ECO:0007669"/>
    <property type="project" value="InterPro"/>
</dbReference>
<evidence type="ECO:0000256" key="8">
    <source>
        <dbReference type="ARBA" id="ARBA00030117"/>
    </source>
</evidence>
<dbReference type="SUPFAM" id="SSF101498">
    <property type="entry name" value="Anti-sigma factor FlgM"/>
    <property type="match status" value="1"/>
</dbReference>
<evidence type="ECO:0000256" key="1">
    <source>
        <dbReference type="ARBA" id="ARBA00005322"/>
    </source>
</evidence>
<evidence type="ECO:0000256" key="5">
    <source>
        <dbReference type="ARBA" id="ARBA00023015"/>
    </source>
</evidence>
<evidence type="ECO:0000256" key="2">
    <source>
        <dbReference type="ARBA" id="ARBA00017823"/>
    </source>
</evidence>
<feature type="domain" description="Anti-sigma-28 factor FlgM C-terminal" evidence="9">
    <location>
        <begin position="45"/>
        <end position="80"/>
    </location>
</feature>
<dbReference type="AlphaFoldDB" id="A0AAP4D495"/>
<name>A0AAP4D495_9ENTR</name>
<dbReference type="InterPro" id="IPR031316">
    <property type="entry name" value="FlgM_C"/>
</dbReference>
<dbReference type="RefSeq" id="WP_282494788.1">
    <property type="nucleotide sequence ID" value="NZ_JASCAP010000040.1"/>
</dbReference>